<keyword evidence="2" id="KW-0378">Hydrolase</keyword>
<dbReference type="SUPFAM" id="SSF52540">
    <property type="entry name" value="P-loop containing nucleoside triphosphate hydrolases"/>
    <property type="match status" value="1"/>
</dbReference>
<evidence type="ECO:0000313" key="8">
    <source>
        <dbReference type="EMBL" id="OAP85508.1"/>
    </source>
</evidence>
<dbReference type="Pfam" id="PF12029">
    <property type="entry name" value="DUF3516"/>
    <property type="match status" value="2"/>
</dbReference>
<dbReference type="CDD" id="cd17921">
    <property type="entry name" value="DEXHc_Ski2"/>
    <property type="match status" value="1"/>
</dbReference>
<keyword evidence="3 8" id="KW-0347">Helicase</keyword>
<dbReference type="PROSITE" id="PS51192">
    <property type="entry name" value="HELICASE_ATP_BIND_1"/>
    <property type="match status" value="1"/>
</dbReference>
<dbReference type="GO" id="GO:0004386">
    <property type="term" value="F:helicase activity"/>
    <property type="evidence" value="ECO:0007669"/>
    <property type="project" value="UniProtKB-KW"/>
</dbReference>
<keyword evidence="1" id="KW-0547">Nucleotide-binding</keyword>
<dbReference type="GO" id="GO:0005524">
    <property type="term" value="F:ATP binding"/>
    <property type="evidence" value="ECO:0007669"/>
    <property type="project" value="UniProtKB-KW"/>
</dbReference>
<proteinExistence type="predicted"/>
<evidence type="ECO:0000259" key="6">
    <source>
        <dbReference type="PROSITE" id="PS51192"/>
    </source>
</evidence>
<evidence type="ECO:0000256" key="3">
    <source>
        <dbReference type="ARBA" id="ARBA00022806"/>
    </source>
</evidence>
<dbReference type="AlphaFoldDB" id="A0A179B1B8"/>
<evidence type="ECO:0000259" key="7">
    <source>
        <dbReference type="PROSITE" id="PS51194"/>
    </source>
</evidence>
<comment type="caution">
    <text evidence="8">The sequence shown here is derived from an EMBL/GenBank/DDBJ whole genome shotgun (WGS) entry which is preliminary data.</text>
</comment>
<evidence type="ECO:0000256" key="5">
    <source>
        <dbReference type="SAM" id="MobiDB-lite"/>
    </source>
</evidence>
<dbReference type="RefSeq" id="WP_407946345.1">
    <property type="nucleotide sequence ID" value="NZ_LVZK01000003.1"/>
</dbReference>
<dbReference type="PROSITE" id="PS51194">
    <property type="entry name" value="HELICASE_CTER"/>
    <property type="match status" value="1"/>
</dbReference>
<dbReference type="SMART" id="SM00487">
    <property type="entry name" value="DEXDc"/>
    <property type="match status" value="1"/>
</dbReference>
<feature type="compositionally biased region" description="Basic and acidic residues" evidence="5">
    <location>
        <begin position="829"/>
        <end position="842"/>
    </location>
</feature>
<dbReference type="PANTHER" id="PTHR12131:SF1">
    <property type="entry name" value="ATP-DEPENDENT RNA HELICASE SUPV3L1, MITOCHONDRIAL-RELATED"/>
    <property type="match status" value="1"/>
</dbReference>
<dbReference type="Proteomes" id="UP000078368">
    <property type="component" value="Unassembled WGS sequence"/>
</dbReference>
<keyword evidence="4" id="KW-0067">ATP-binding</keyword>
<reference evidence="8 9" key="1">
    <citation type="submission" date="2016-04" db="EMBL/GenBank/DDBJ databases">
        <title>Peptidophaga gingivicola gen. nov., sp. nov., isolated from human subgingival plaque.</title>
        <authorList>
            <person name="Beall C.J."/>
            <person name="Mokrzan E.M."/>
            <person name="Griffen A.L."/>
            <person name="Leys E.J."/>
        </authorList>
    </citation>
    <scope>NUCLEOTIDE SEQUENCE [LARGE SCALE GENOMIC DNA]</scope>
    <source>
        <strain evidence="8 9">BA112</strain>
    </source>
</reference>
<sequence>MPSLWQSCGVTNEKPDAPALNLALDRLEDAFGFTPDGDAVYEEFSNWAESTGRPLYPHQEEALLAAVSGDNLIVSTPTGSGKSMVALAAIFTALAHGRSAYYTAPLKALVSEKFFELIAAFGAHNVGMVTGDSSINAGAPIVCATAEIVANIALREGDAADIGVLIADEFHFYGDPQRGWAWQVPLLELASTQHVLLSATLGDTSFLAEDLSKRTGRNTSVVDRAERPVPLAFSYSREPLGEVVLELVHTHRAPVYVVHFSQKEAVSQAQALLPINLTTKAERELIAKEIGDFRFGPGFGKTLSKLLRSGIGVHHAGLLPRYRRLVERLTQAGRLKVVCGTDTLGVGINVPIRTVLLTSLSKFDGTRSRHLSAREFHQIAGRAGRAGFDTAGDVVVQAPEYEIENAKALEKAAGDPKKLKKLVRKKAPEGVVLWGEKTLAHLQNAAPEKLASQMRVNHAMILNLLQRPGDSVAAAVRLLTDNHEPKTESNPLLRRAVEIYETLRSAGVLVHHDVQWQAAHPGESAVDFAREVPSDFALNSPLAPFALAALDLLERESPDYPLDVVSVVEAVQENPMQVLYAQERAARGEAIGRMKAAGMGYEERMAEADSITWPRPLAELLEGALAVYRQTNPWVDGYDLTPKSIVREMVEHAETFSEFVSRYDLARSEGVLLRYLSDVYKALRQTVPLEARTDEVDEITQWLGTLVRSVDSSLLDEWEALADGRVTPEEAARMSGEAEGGLDEVAFGADENGAAAFTRNRHAFKAAVRNAAFRRVEAVQFEDLESLDRLDGEPAWTESSRFGDAGSQVGDESGEAEAVGGAAGATRSEAQDARSEAGDEGSRATLANREAGPVWDGDAWMDATDPYFDVYESVGIDSHARGNEFFRVQEQADAADLAETGVPREVAEALVEGKQPGRLWIVTQVFDDGEGDGGWGFRAFVDLDECDELGAAKLRVVHVGEL</sequence>
<accession>A0A179B1B8</accession>
<evidence type="ECO:0000256" key="4">
    <source>
        <dbReference type="ARBA" id="ARBA00022840"/>
    </source>
</evidence>
<feature type="domain" description="Helicase ATP-binding" evidence="6">
    <location>
        <begin position="63"/>
        <end position="219"/>
    </location>
</feature>
<dbReference type="Pfam" id="PF00270">
    <property type="entry name" value="DEAD"/>
    <property type="match status" value="1"/>
</dbReference>
<organism evidence="8 9">
    <name type="scientific">Peptidiphaga gingivicola</name>
    <dbReference type="NCBI Taxonomy" id="2741497"/>
    <lineage>
        <taxon>Bacteria</taxon>
        <taxon>Bacillati</taxon>
        <taxon>Actinomycetota</taxon>
        <taxon>Actinomycetes</taxon>
        <taxon>Actinomycetales</taxon>
        <taxon>Actinomycetaceae</taxon>
        <taxon>Peptidiphaga</taxon>
    </lineage>
</organism>
<feature type="domain" description="Helicase C-terminal" evidence="7">
    <location>
        <begin position="261"/>
        <end position="439"/>
    </location>
</feature>
<dbReference type="GO" id="GO:0003676">
    <property type="term" value="F:nucleic acid binding"/>
    <property type="evidence" value="ECO:0007669"/>
    <property type="project" value="InterPro"/>
</dbReference>
<evidence type="ECO:0000313" key="9">
    <source>
        <dbReference type="Proteomes" id="UP000078368"/>
    </source>
</evidence>
<dbReference type="Gene3D" id="3.40.50.300">
    <property type="entry name" value="P-loop containing nucleotide triphosphate hydrolases"/>
    <property type="match status" value="2"/>
</dbReference>
<keyword evidence="9" id="KW-1185">Reference proteome</keyword>
<evidence type="ECO:0000256" key="1">
    <source>
        <dbReference type="ARBA" id="ARBA00022741"/>
    </source>
</evidence>
<dbReference type="EMBL" id="LVZK01000003">
    <property type="protein sequence ID" value="OAP85508.1"/>
    <property type="molecule type" value="Genomic_DNA"/>
</dbReference>
<dbReference type="GO" id="GO:0016787">
    <property type="term" value="F:hydrolase activity"/>
    <property type="evidence" value="ECO:0007669"/>
    <property type="project" value="UniProtKB-KW"/>
</dbReference>
<evidence type="ECO:0000256" key="2">
    <source>
        <dbReference type="ARBA" id="ARBA00022801"/>
    </source>
</evidence>
<dbReference type="InterPro" id="IPR021904">
    <property type="entry name" value="DUF3516"/>
</dbReference>
<protein>
    <submittedName>
        <fullName evidence="8">DEAD/DEAH box helicase</fullName>
    </submittedName>
</protein>
<dbReference type="STRING" id="1823756.A4H34_10280"/>
<dbReference type="Pfam" id="PF00271">
    <property type="entry name" value="Helicase_C"/>
    <property type="match status" value="1"/>
</dbReference>
<dbReference type="PANTHER" id="PTHR12131">
    <property type="entry name" value="ATP-DEPENDENT RNA AND DNA HELICASE"/>
    <property type="match status" value="1"/>
</dbReference>
<dbReference type="InterPro" id="IPR014001">
    <property type="entry name" value="Helicase_ATP-bd"/>
</dbReference>
<feature type="region of interest" description="Disordered" evidence="5">
    <location>
        <begin position="792"/>
        <end position="850"/>
    </location>
</feature>
<dbReference type="InterPro" id="IPR011545">
    <property type="entry name" value="DEAD/DEAH_box_helicase_dom"/>
</dbReference>
<dbReference type="InterPro" id="IPR001650">
    <property type="entry name" value="Helicase_C-like"/>
</dbReference>
<dbReference type="SMART" id="SM00490">
    <property type="entry name" value="HELICc"/>
    <property type="match status" value="1"/>
</dbReference>
<name>A0A179B1B8_9ACTO</name>
<dbReference type="InterPro" id="IPR027417">
    <property type="entry name" value="P-loop_NTPase"/>
</dbReference>
<dbReference type="InterPro" id="IPR050699">
    <property type="entry name" value="RNA-DNA_Helicase"/>
</dbReference>
<gene>
    <name evidence="8" type="ORF">A4H34_10280</name>
</gene>